<evidence type="ECO:0000256" key="1">
    <source>
        <dbReference type="ARBA" id="ARBA00009503"/>
    </source>
</evidence>
<dbReference type="InterPro" id="IPR011005">
    <property type="entry name" value="Dihydropteroate_synth-like_sf"/>
</dbReference>
<dbReference type="InterPro" id="IPR000489">
    <property type="entry name" value="Pterin-binding_dom"/>
</dbReference>
<dbReference type="GO" id="GO:0046872">
    <property type="term" value="F:metal ion binding"/>
    <property type="evidence" value="ECO:0007669"/>
    <property type="project" value="UniProtKB-KW"/>
</dbReference>
<evidence type="ECO:0000313" key="6">
    <source>
        <dbReference type="EMBL" id="GES09582.1"/>
    </source>
</evidence>
<dbReference type="Gene3D" id="3.20.20.20">
    <property type="entry name" value="Dihydropteroate synthase-like"/>
    <property type="match status" value="1"/>
</dbReference>
<comment type="caution">
    <text evidence="6">The sequence shown here is derived from an EMBL/GenBank/DDBJ whole genome shotgun (WGS) entry which is preliminary data.</text>
</comment>
<dbReference type="GO" id="GO:0005829">
    <property type="term" value="C:cytosol"/>
    <property type="evidence" value="ECO:0007669"/>
    <property type="project" value="TreeGrafter"/>
</dbReference>
<dbReference type="InterPro" id="IPR006390">
    <property type="entry name" value="DHP_synth_dom"/>
</dbReference>
<name>A0A5M3WNA8_9ACTN</name>
<dbReference type="PROSITE" id="PS00793">
    <property type="entry name" value="DHPS_2"/>
    <property type="match status" value="1"/>
</dbReference>
<gene>
    <name evidence="6" type="ORF">Amac_031780</name>
</gene>
<comment type="pathway">
    <text evidence="4">Cofactor biosynthesis; tetrahydrofolate biosynthesis; 7,8-dihydrofolate from 2-amino-4-hydroxy-6-hydroxymethyl-7,8-dihydropteridine diphosphate and 4-aminobenzoate: step 1/2.</text>
</comment>
<sequence>MSAFPRAIDGEPRRPGVLRLGRRSFDVHQRLVMAIVNRTPDSFFDRGATWDEDAAMERVHTVMKEGADIIDIGGVPAAPGAEVDVVEEIRRTVPFVAAVRDAYPDVVISVDTWRHEVAREVCAVGADLLNDSWGGCDDRLAEVAAEFDAALLCAHAGGLPPRTRPFRVAYEDVMADVLDRTLTLARRAVAAGVDPSRIIIDPAHDFGKNTWHSLEITRRLDEMVATNWPVLVSLSNKDFVGETLDVPIDERLPGTLATTAVCAWLGARVFRAHHVRQTRQALDMVSAIRQEKMPARTVRGLA</sequence>
<dbReference type="CDD" id="cd00739">
    <property type="entry name" value="DHPS"/>
    <property type="match status" value="1"/>
</dbReference>
<dbReference type="SUPFAM" id="SSF51717">
    <property type="entry name" value="Dihydropteroate synthetase-like"/>
    <property type="match status" value="1"/>
</dbReference>
<dbReference type="EC" id="2.5.1.15" evidence="4"/>
<evidence type="ECO:0000256" key="4">
    <source>
        <dbReference type="RuleBase" id="RU361205"/>
    </source>
</evidence>
<keyword evidence="7" id="KW-1185">Reference proteome</keyword>
<keyword evidence="4" id="KW-0808">Transferase</keyword>
<dbReference type="InterPro" id="IPR045031">
    <property type="entry name" value="DHP_synth-like"/>
</dbReference>
<keyword evidence="4" id="KW-0460">Magnesium</keyword>
<dbReference type="Pfam" id="PF00809">
    <property type="entry name" value="Pterin_bind"/>
    <property type="match status" value="1"/>
</dbReference>
<dbReference type="GO" id="GO:0046654">
    <property type="term" value="P:tetrahydrofolate biosynthetic process"/>
    <property type="evidence" value="ECO:0007669"/>
    <property type="project" value="UniProtKB-UniPathway"/>
</dbReference>
<feature type="domain" description="Pterin-binding" evidence="5">
    <location>
        <begin position="30"/>
        <end position="283"/>
    </location>
</feature>
<dbReference type="UniPathway" id="UPA00077">
    <property type="reaction ID" value="UER00156"/>
</dbReference>
<comment type="function">
    <text evidence="3">Has very low affinity for the DHPS substrate 6-hydroxymethyl-7,8-dihydropterin-pyrophosphate, but can bind the inhibitor dapsone. Seems to lack dihydropteroate synthase activity, and does probably not function in folate metabolism.</text>
</comment>
<evidence type="ECO:0000256" key="3">
    <source>
        <dbReference type="ARBA" id="ARBA00058850"/>
    </source>
</evidence>
<dbReference type="PANTHER" id="PTHR20941">
    <property type="entry name" value="FOLATE SYNTHESIS PROTEINS"/>
    <property type="match status" value="1"/>
</dbReference>
<dbReference type="PANTHER" id="PTHR20941:SF8">
    <property type="entry name" value="INACTIVE DIHYDROPTEROATE SYNTHASE 2"/>
    <property type="match status" value="1"/>
</dbReference>
<dbReference type="PROSITE" id="PS50972">
    <property type="entry name" value="PTERIN_BINDING"/>
    <property type="match status" value="1"/>
</dbReference>
<dbReference type="GO" id="GO:0046656">
    <property type="term" value="P:folic acid biosynthetic process"/>
    <property type="evidence" value="ECO:0007669"/>
    <property type="project" value="UniProtKB-KW"/>
</dbReference>
<accession>A0A5M3WNA8</accession>
<comment type="similarity">
    <text evidence="1 4">Belongs to the DHPS family.</text>
</comment>
<keyword evidence="4" id="KW-0479">Metal-binding</keyword>
<evidence type="ECO:0000313" key="7">
    <source>
        <dbReference type="Proteomes" id="UP000331127"/>
    </source>
</evidence>
<dbReference type="FunFam" id="3.20.20.20:FF:000008">
    <property type="entry name" value="Dihydropteroate synthase"/>
    <property type="match status" value="1"/>
</dbReference>
<dbReference type="AlphaFoldDB" id="A0A5M3WNA8"/>
<comment type="cofactor">
    <cofactor evidence="4">
        <name>Mg(2+)</name>
        <dbReference type="ChEBI" id="CHEBI:18420"/>
    </cofactor>
</comment>
<dbReference type="GO" id="GO:0004156">
    <property type="term" value="F:dihydropteroate synthase activity"/>
    <property type="evidence" value="ECO:0007669"/>
    <property type="project" value="UniProtKB-EC"/>
</dbReference>
<evidence type="ECO:0000256" key="2">
    <source>
        <dbReference type="ARBA" id="ARBA00011738"/>
    </source>
</evidence>
<comment type="subunit">
    <text evidence="2">Homodimer.</text>
</comment>
<reference evidence="6 7" key="1">
    <citation type="submission" date="2019-10" db="EMBL/GenBank/DDBJ databases">
        <title>Whole genome shotgun sequence of Acrocarpospora macrocephala NBRC 16266.</title>
        <authorList>
            <person name="Ichikawa N."/>
            <person name="Kimura A."/>
            <person name="Kitahashi Y."/>
            <person name="Komaki H."/>
            <person name="Oguchi A."/>
        </authorList>
    </citation>
    <scope>NUCLEOTIDE SEQUENCE [LARGE SCALE GENOMIC DNA]</scope>
    <source>
        <strain evidence="6 7">NBRC 16266</strain>
    </source>
</reference>
<dbReference type="NCBIfam" id="TIGR01496">
    <property type="entry name" value="DHPS"/>
    <property type="match status" value="1"/>
</dbReference>
<dbReference type="PROSITE" id="PS00792">
    <property type="entry name" value="DHPS_1"/>
    <property type="match status" value="1"/>
</dbReference>
<evidence type="ECO:0000259" key="5">
    <source>
        <dbReference type="PROSITE" id="PS50972"/>
    </source>
</evidence>
<comment type="function">
    <text evidence="4">Catalyzes the condensation of para-aminobenzoate (pABA) with 6-hydroxymethyl-7,8-dihydropterin diphosphate (DHPt-PP) to form 7,8-dihydropteroate (H2Pte), the immediate precursor of folate derivatives.</text>
</comment>
<proteinExistence type="inferred from homology"/>
<protein>
    <recommendedName>
        <fullName evidence="4">Dihydropteroate synthase</fullName>
        <shortName evidence="4">DHPS</shortName>
        <ecNumber evidence="4">2.5.1.15</ecNumber>
    </recommendedName>
    <alternativeName>
        <fullName evidence="4">Dihydropteroate pyrophosphorylase</fullName>
    </alternativeName>
</protein>
<dbReference type="EMBL" id="BLAE01000016">
    <property type="protein sequence ID" value="GES09582.1"/>
    <property type="molecule type" value="Genomic_DNA"/>
</dbReference>
<keyword evidence="4" id="KW-0289">Folate biosynthesis</keyword>
<organism evidence="6 7">
    <name type="scientific">Acrocarpospora macrocephala</name>
    <dbReference type="NCBI Taxonomy" id="150177"/>
    <lineage>
        <taxon>Bacteria</taxon>
        <taxon>Bacillati</taxon>
        <taxon>Actinomycetota</taxon>
        <taxon>Actinomycetes</taxon>
        <taxon>Streptosporangiales</taxon>
        <taxon>Streptosporangiaceae</taxon>
        <taxon>Acrocarpospora</taxon>
    </lineage>
</organism>
<dbReference type="Proteomes" id="UP000331127">
    <property type="component" value="Unassembled WGS sequence"/>
</dbReference>